<evidence type="ECO:0000313" key="2">
    <source>
        <dbReference type="Proteomes" id="UP000019149"/>
    </source>
</evidence>
<dbReference type="GeneID" id="36346642"/>
<dbReference type="RefSeq" id="XP_024345405.1">
    <property type="nucleotide sequence ID" value="XM_024500176.1"/>
</dbReference>
<dbReference type="CTD" id="36346642"/>
<accession>W6UL35</accession>
<name>W6UL35_ECHGR</name>
<dbReference type="AlphaFoldDB" id="W6UL35"/>
<organism evidence="1 2">
    <name type="scientific">Echinococcus granulosus</name>
    <name type="common">Hydatid tapeworm</name>
    <dbReference type="NCBI Taxonomy" id="6210"/>
    <lineage>
        <taxon>Eukaryota</taxon>
        <taxon>Metazoa</taxon>
        <taxon>Spiralia</taxon>
        <taxon>Lophotrochozoa</taxon>
        <taxon>Platyhelminthes</taxon>
        <taxon>Cestoda</taxon>
        <taxon>Eucestoda</taxon>
        <taxon>Cyclophyllidea</taxon>
        <taxon>Taeniidae</taxon>
        <taxon>Echinococcus</taxon>
        <taxon>Echinococcus granulosus group</taxon>
    </lineage>
</organism>
<evidence type="ECO:0000313" key="1">
    <source>
        <dbReference type="EMBL" id="EUB54209.1"/>
    </source>
</evidence>
<dbReference type="EMBL" id="APAU02000305">
    <property type="protein sequence ID" value="EUB54209.1"/>
    <property type="molecule type" value="Genomic_DNA"/>
</dbReference>
<comment type="caution">
    <text evidence="1">The sequence shown here is derived from an EMBL/GenBank/DDBJ whole genome shotgun (WGS) entry which is preliminary data.</text>
</comment>
<reference evidence="1 2" key="1">
    <citation type="journal article" date="2013" name="Nat. Genet.">
        <title>The genome of the hydatid tapeworm Echinococcus granulosus.</title>
        <authorList>
            <person name="Zheng H."/>
            <person name="Zhang W."/>
            <person name="Zhang L."/>
            <person name="Zhang Z."/>
            <person name="Li J."/>
            <person name="Lu G."/>
            <person name="Zhu Y."/>
            <person name="Wang Y."/>
            <person name="Huang Y."/>
            <person name="Liu J."/>
            <person name="Kang H."/>
            <person name="Chen J."/>
            <person name="Wang L."/>
            <person name="Chen A."/>
            <person name="Yu S."/>
            <person name="Gao Z."/>
            <person name="Jin L."/>
            <person name="Gu W."/>
            <person name="Wang Z."/>
            <person name="Zhao L."/>
            <person name="Shi B."/>
            <person name="Wen H."/>
            <person name="Lin R."/>
            <person name="Jones M.K."/>
            <person name="Brejova B."/>
            <person name="Vinar T."/>
            <person name="Zhao G."/>
            <person name="McManus D.P."/>
            <person name="Chen Z."/>
            <person name="Zhou Y."/>
            <person name="Wang S."/>
        </authorList>
    </citation>
    <scope>NUCLEOTIDE SEQUENCE [LARGE SCALE GENOMIC DNA]</scope>
</reference>
<proteinExistence type="predicted"/>
<dbReference type="KEGG" id="egl:EGR_10927"/>
<keyword evidence="2" id="KW-1185">Reference proteome</keyword>
<sequence length="67" mass="7357">MCVEVESGQLVKSTFHFRLHPSVGILNCSIFEGNGLVVISSSSHQNTPPLRSSVLTEAHFHLHFPLS</sequence>
<gene>
    <name evidence="1" type="ORF">EGR_10927</name>
</gene>
<protein>
    <submittedName>
        <fullName evidence="1">Uncharacterized protein</fullName>
    </submittedName>
</protein>
<dbReference type="Proteomes" id="UP000019149">
    <property type="component" value="Unassembled WGS sequence"/>
</dbReference>